<gene>
    <name evidence="6" type="ORF">AB835_03775</name>
</gene>
<dbReference type="Gene3D" id="3.90.76.10">
    <property type="entry name" value="Dipeptide-binding Protein, Domain 1"/>
    <property type="match status" value="1"/>
</dbReference>
<dbReference type="PANTHER" id="PTHR30290">
    <property type="entry name" value="PERIPLASMIC BINDING COMPONENT OF ABC TRANSPORTER"/>
    <property type="match status" value="1"/>
</dbReference>
<comment type="caution">
    <text evidence="6">The sequence shown here is derived from an EMBL/GenBank/DDBJ whole genome shotgun (WGS) entry which is preliminary data.</text>
</comment>
<dbReference type="GO" id="GO:0015833">
    <property type="term" value="P:peptide transport"/>
    <property type="evidence" value="ECO:0007669"/>
    <property type="project" value="TreeGrafter"/>
</dbReference>
<dbReference type="CDD" id="cd08504">
    <property type="entry name" value="PBP2_OppA"/>
    <property type="match status" value="1"/>
</dbReference>
<comment type="similarity">
    <text evidence="2">Belongs to the bacterial solute-binding protein 5 family.</text>
</comment>
<proteinExistence type="inferred from homology"/>
<dbReference type="PANTHER" id="PTHR30290:SF10">
    <property type="entry name" value="PERIPLASMIC OLIGOPEPTIDE-BINDING PROTEIN-RELATED"/>
    <property type="match status" value="1"/>
</dbReference>
<evidence type="ECO:0000256" key="2">
    <source>
        <dbReference type="ARBA" id="ARBA00005695"/>
    </source>
</evidence>
<reference evidence="6 7" key="1">
    <citation type="journal article" date="2016" name="Appl. Environ. Microbiol.">
        <title>Lack of Overt Genome Reduction in the Bryostatin-Producing Bryozoan Symbiont "Candidatus Endobugula sertula".</title>
        <authorList>
            <person name="Miller I.J."/>
            <person name="Vanee N."/>
            <person name="Fong S.S."/>
            <person name="Lim-Fong G.E."/>
            <person name="Kwan J.C."/>
        </authorList>
    </citation>
    <scope>NUCLEOTIDE SEQUENCE [LARGE SCALE GENOMIC DNA]</scope>
    <source>
        <strain evidence="6">AB1-4</strain>
    </source>
</reference>
<dbReference type="SUPFAM" id="SSF53850">
    <property type="entry name" value="Periplasmic binding protein-like II"/>
    <property type="match status" value="1"/>
</dbReference>
<dbReference type="GO" id="GO:0043190">
    <property type="term" value="C:ATP-binding cassette (ABC) transporter complex"/>
    <property type="evidence" value="ECO:0007669"/>
    <property type="project" value="InterPro"/>
</dbReference>
<sequence length="551" mass="62536">MFSIYQTLFTLSLLLLIIGCDRDPVVSDIQPEPVLTEGSPGYLRLPINGAIKTLDPGLTEDNTSIELTEQLFLALTDFDPLTYQVVPELATHWQVYDQGRRYRFYLRQDTFWSDGQAVTATDIVWAIQRNIVPKTNAPYASALYVLTHAKALHQGRIDDVSRLGVQAIDPFTVEFQLRHSISNFPALVSLWVYRPLPRRAIETWHQHWTLPGKLVSNGPYQLQDWQPGRQLVLRKNPYYFAADQVMIDEVHYLTVVENSLGLTLYQHNALDVMGGAYLPLPRGQLTILKRDPDLREQYRRQSTLCSYTYGFNVNRSPTDDVRVRKAIAAAINRGLLVEAFMQGAAQASSAYVVPVDSAVSHEGSPGIDFDPVQARAWLAAAGYPEGKDFPPLTLMYNTSEIHHTVALAVQAFLGHSLNITLTLKQLPWPQYIQAIEQPQTPHLFRFGWCADYPDPYSWLSAVAEPATAVQRLGWTALDFAQQLERTLRQTNPVARQQGYRQLEYQLLTEQAVIVPLYFQTHQYLVKPWLKNWSAMPFGGQPVRNWGLVNSK</sequence>
<evidence type="ECO:0000313" key="6">
    <source>
        <dbReference type="EMBL" id="ODS24427.1"/>
    </source>
</evidence>
<comment type="subcellular location">
    <subcellularLocation>
        <location evidence="1">Cell envelope</location>
    </subcellularLocation>
</comment>
<dbReference type="Pfam" id="PF00496">
    <property type="entry name" value="SBP_bac_5"/>
    <property type="match status" value="1"/>
</dbReference>
<dbReference type="InterPro" id="IPR000914">
    <property type="entry name" value="SBP_5_dom"/>
</dbReference>
<feature type="domain" description="Solute-binding protein family 5" evidence="5">
    <location>
        <begin position="84"/>
        <end position="462"/>
    </location>
</feature>
<protein>
    <recommendedName>
        <fullName evidence="5">Solute-binding protein family 5 domain-containing protein</fullName>
    </recommendedName>
</protein>
<dbReference type="EMBL" id="MDLC01000009">
    <property type="protein sequence ID" value="ODS24427.1"/>
    <property type="molecule type" value="Genomic_DNA"/>
</dbReference>
<dbReference type="STRING" id="62101.AB835_03775"/>
<dbReference type="Proteomes" id="UP000242502">
    <property type="component" value="Unassembled WGS sequence"/>
</dbReference>
<evidence type="ECO:0000259" key="5">
    <source>
        <dbReference type="Pfam" id="PF00496"/>
    </source>
</evidence>
<evidence type="ECO:0000256" key="1">
    <source>
        <dbReference type="ARBA" id="ARBA00004196"/>
    </source>
</evidence>
<dbReference type="InterPro" id="IPR039424">
    <property type="entry name" value="SBP_5"/>
</dbReference>
<dbReference type="GO" id="GO:0030288">
    <property type="term" value="C:outer membrane-bounded periplasmic space"/>
    <property type="evidence" value="ECO:0007669"/>
    <property type="project" value="UniProtKB-ARBA"/>
</dbReference>
<dbReference type="Gene3D" id="3.10.105.10">
    <property type="entry name" value="Dipeptide-binding Protein, Domain 3"/>
    <property type="match status" value="1"/>
</dbReference>
<evidence type="ECO:0000313" key="7">
    <source>
        <dbReference type="Proteomes" id="UP000242502"/>
    </source>
</evidence>
<name>A0A1D2QS68_9GAMM</name>
<organism evidence="6 7">
    <name type="scientific">Candidatus Endobugula sertula</name>
    <name type="common">Bugula neritina bacterial symbiont</name>
    <dbReference type="NCBI Taxonomy" id="62101"/>
    <lineage>
        <taxon>Bacteria</taxon>
        <taxon>Pseudomonadati</taxon>
        <taxon>Pseudomonadota</taxon>
        <taxon>Gammaproteobacteria</taxon>
        <taxon>Cellvibrionales</taxon>
        <taxon>Cellvibrionaceae</taxon>
        <taxon>Candidatus Endobugula</taxon>
    </lineage>
</organism>
<dbReference type="GO" id="GO:1904680">
    <property type="term" value="F:peptide transmembrane transporter activity"/>
    <property type="evidence" value="ECO:0007669"/>
    <property type="project" value="TreeGrafter"/>
</dbReference>
<evidence type="ECO:0000256" key="3">
    <source>
        <dbReference type="ARBA" id="ARBA00022448"/>
    </source>
</evidence>
<accession>A0A1D2QS68</accession>
<dbReference type="PIRSF" id="PIRSF002741">
    <property type="entry name" value="MppA"/>
    <property type="match status" value="1"/>
</dbReference>
<dbReference type="Gene3D" id="3.40.190.10">
    <property type="entry name" value="Periplasmic binding protein-like II"/>
    <property type="match status" value="1"/>
</dbReference>
<keyword evidence="4" id="KW-0732">Signal</keyword>
<dbReference type="AlphaFoldDB" id="A0A1D2QS68"/>
<keyword evidence="3" id="KW-0813">Transport</keyword>
<dbReference type="InterPro" id="IPR030678">
    <property type="entry name" value="Peptide/Ni-bd"/>
</dbReference>
<evidence type="ECO:0000256" key="4">
    <source>
        <dbReference type="ARBA" id="ARBA00022729"/>
    </source>
</evidence>